<dbReference type="InterPro" id="IPR006702">
    <property type="entry name" value="CASP_dom"/>
</dbReference>
<dbReference type="KEGG" id="qlo:115977412"/>
<dbReference type="GO" id="GO:0005886">
    <property type="term" value="C:plasma membrane"/>
    <property type="evidence" value="ECO:0007669"/>
    <property type="project" value="UniProtKB-SubCell"/>
</dbReference>
<feature type="domain" description="Casparian strip membrane protein" evidence="9">
    <location>
        <begin position="5"/>
        <end position="153"/>
    </location>
</feature>
<keyword evidence="11" id="KW-1185">Reference proteome</keyword>
<evidence type="ECO:0000256" key="2">
    <source>
        <dbReference type="ARBA" id="ARBA00007651"/>
    </source>
</evidence>
<proteinExistence type="inferred from homology"/>
<dbReference type="NCBIfam" id="TIGR01569">
    <property type="entry name" value="A_tha_TIGR01569"/>
    <property type="match status" value="1"/>
</dbReference>
<dbReference type="OMA" id="WMKICNR"/>
<gene>
    <name evidence="10" type="primary">LOC115977412</name>
</gene>
<comment type="subunit">
    <text evidence="3 8">Homodimer and heterodimers.</text>
</comment>
<dbReference type="GeneID" id="115977412"/>
<feature type="transmembrane region" description="Helical" evidence="8">
    <location>
        <begin position="48"/>
        <end position="66"/>
    </location>
</feature>
<dbReference type="RefSeq" id="XP_030955101.1">
    <property type="nucleotide sequence ID" value="XM_031099241.1"/>
</dbReference>
<feature type="transmembrane region" description="Helical" evidence="8">
    <location>
        <begin position="142"/>
        <end position="166"/>
    </location>
</feature>
<dbReference type="FunCoup" id="A0A7N2L2Y5">
    <property type="interactions" value="106"/>
</dbReference>
<organism evidence="10 11">
    <name type="scientific">Quercus lobata</name>
    <name type="common">Valley oak</name>
    <dbReference type="NCBI Taxonomy" id="97700"/>
    <lineage>
        <taxon>Eukaryota</taxon>
        <taxon>Viridiplantae</taxon>
        <taxon>Streptophyta</taxon>
        <taxon>Embryophyta</taxon>
        <taxon>Tracheophyta</taxon>
        <taxon>Spermatophyta</taxon>
        <taxon>Magnoliopsida</taxon>
        <taxon>eudicotyledons</taxon>
        <taxon>Gunneridae</taxon>
        <taxon>Pentapetalae</taxon>
        <taxon>rosids</taxon>
        <taxon>fabids</taxon>
        <taxon>Fagales</taxon>
        <taxon>Fagaceae</taxon>
        <taxon>Quercus</taxon>
    </lineage>
</organism>
<dbReference type="InterPro" id="IPR006459">
    <property type="entry name" value="CASP/CASPL"/>
</dbReference>
<sequence>MVGIAQVNVYLRVSAVLFYVLTACLVGLDSQTKIIFFVARKATYRDLEAFGILVYVDSAAAVYNLLQLCKGLISARFEGNLKGAYIYISWIGFLLDQLTAYITFAANSAAFEASVLAVTGAEEFQWMKLCNRFTRFCFQMGGALLCGYVASILMALISFISAYNLFSNYSSKRFLRLKKT</sequence>
<evidence type="ECO:0000256" key="5">
    <source>
        <dbReference type="ARBA" id="ARBA00022692"/>
    </source>
</evidence>
<evidence type="ECO:0000313" key="10">
    <source>
        <dbReference type="EnsemblPlants" id="QL02p097516:mrna"/>
    </source>
</evidence>
<evidence type="ECO:0000313" key="11">
    <source>
        <dbReference type="Proteomes" id="UP000594261"/>
    </source>
</evidence>
<evidence type="ECO:0000256" key="7">
    <source>
        <dbReference type="ARBA" id="ARBA00023136"/>
    </source>
</evidence>
<dbReference type="Proteomes" id="UP000594261">
    <property type="component" value="Chromosome 2"/>
</dbReference>
<evidence type="ECO:0000256" key="4">
    <source>
        <dbReference type="ARBA" id="ARBA00022475"/>
    </source>
</evidence>
<comment type="similarity">
    <text evidence="2 8">Belongs to the Casparian strip membrane proteins (CASP) family.</text>
</comment>
<protein>
    <recommendedName>
        <fullName evidence="8">CASP-like protein</fullName>
    </recommendedName>
</protein>
<dbReference type="PANTHER" id="PTHR33573:SF30">
    <property type="entry name" value="CASP-LIKE PROTEIN 2C1-RELATED"/>
    <property type="match status" value="1"/>
</dbReference>
<evidence type="ECO:0000256" key="8">
    <source>
        <dbReference type="RuleBase" id="RU361233"/>
    </source>
</evidence>
<accession>A0A7N2L2Y5</accession>
<dbReference type="AlphaFoldDB" id="A0A7N2L2Y5"/>
<feature type="transmembrane region" description="Helical" evidence="8">
    <location>
        <begin position="87"/>
        <end position="106"/>
    </location>
</feature>
<evidence type="ECO:0000256" key="6">
    <source>
        <dbReference type="ARBA" id="ARBA00022989"/>
    </source>
</evidence>
<comment type="subcellular location">
    <subcellularLocation>
        <location evidence="1 8">Cell membrane</location>
        <topology evidence="1 8">Multi-pass membrane protein</topology>
    </subcellularLocation>
</comment>
<keyword evidence="6 8" id="KW-1133">Transmembrane helix</keyword>
<keyword evidence="7 8" id="KW-0472">Membrane</keyword>
<name>A0A7N2L2Y5_QUELO</name>
<keyword evidence="5 8" id="KW-0812">Transmembrane</keyword>
<evidence type="ECO:0000256" key="3">
    <source>
        <dbReference type="ARBA" id="ARBA00011489"/>
    </source>
</evidence>
<dbReference type="OrthoDB" id="689315at2759"/>
<evidence type="ECO:0000256" key="1">
    <source>
        <dbReference type="ARBA" id="ARBA00004651"/>
    </source>
</evidence>
<feature type="transmembrane region" description="Helical" evidence="8">
    <location>
        <begin position="9"/>
        <end position="28"/>
    </location>
</feature>
<evidence type="ECO:0000259" key="9">
    <source>
        <dbReference type="Pfam" id="PF04535"/>
    </source>
</evidence>
<dbReference type="EnsemblPlants" id="QL02p097516:mrna">
    <property type="protein sequence ID" value="QL02p097516:mrna"/>
    <property type="gene ID" value="QL02p097516"/>
</dbReference>
<reference evidence="10" key="2">
    <citation type="submission" date="2021-01" db="UniProtKB">
        <authorList>
            <consortium name="EnsemblPlants"/>
        </authorList>
    </citation>
    <scope>IDENTIFICATION</scope>
</reference>
<dbReference type="Pfam" id="PF04535">
    <property type="entry name" value="CASP_dom"/>
    <property type="match status" value="1"/>
</dbReference>
<dbReference type="InParanoid" id="A0A7N2L2Y5"/>
<dbReference type="PANTHER" id="PTHR33573">
    <property type="entry name" value="CASP-LIKE PROTEIN 4A4"/>
    <property type="match status" value="1"/>
</dbReference>
<keyword evidence="4 8" id="KW-1003">Cell membrane</keyword>
<dbReference type="Gramene" id="QL02p097516:mrna">
    <property type="protein sequence ID" value="QL02p097516:mrna"/>
    <property type="gene ID" value="QL02p097516"/>
</dbReference>
<reference evidence="11" key="1">
    <citation type="journal article" date="2016" name="G3 (Bethesda)">
        <title>First Draft Assembly and Annotation of the Genome of a California Endemic Oak Quercus lobata Nee (Fagaceae).</title>
        <authorList>
            <person name="Sork V.L."/>
            <person name="Fitz-Gibbon S.T."/>
            <person name="Puiu D."/>
            <person name="Crepeau M."/>
            <person name="Gugger P.F."/>
            <person name="Sherman R."/>
            <person name="Stevens K."/>
            <person name="Langley C.H."/>
            <person name="Pellegrini M."/>
            <person name="Salzberg S.L."/>
        </authorList>
    </citation>
    <scope>NUCLEOTIDE SEQUENCE [LARGE SCALE GENOMIC DNA]</scope>
    <source>
        <strain evidence="11">cv. SW786</strain>
    </source>
</reference>